<name>A0A9N9JAR8_9GLOM</name>
<dbReference type="SUPFAM" id="SSF54211">
    <property type="entry name" value="Ribosomal protein S5 domain 2-like"/>
    <property type="match status" value="1"/>
</dbReference>
<feature type="non-terminal residue" evidence="5">
    <location>
        <position position="119"/>
    </location>
</feature>
<reference evidence="5" key="1">
    <citation type="submission" date="2021-06" db="EMBL/GenBank/DDBJ databases">
        <authorList>
            <person name="Kallberg Y."/>
            <person name="Tangrot J."/>
            <person name="Rosling A."/>
        </authorList>
    </citation>
    <scope>NUCLEOTIDE SEQUENCE</scope>
    <source>
        <strain evidence="5">FL130A</strain>
    </source>
</reference>
<dbReference type="InterPro" id="IPR008268">
    <property type="entry name" value="Peptidase_S16_AS"/>
</dbReference>
<keyword evidence="1 3" id="KW-0378">Hydrolase</keyword>
<proteinExistence type="inferred from homology"/>
<keyword evidence="2 3" id="KW-0720">Serine protease</keyword>
<evidence type="ECO:0000259" key="4">
    <source>
        <dbReference type="PROSITE" id="PS51786"/>
    </source>
</evidence>
<sequence length="119" mass="12645">TMEESAKVAISYVKANAKDFGIDPKLFENDIHIHVPKGGIPKDGPSAGIALTTAIISALADKKIPRDIGMTGEITLHGQVSGIGGLREKINAAHRKGLKTVFIPQSNEKDSEDISSEVK</sequence>
<feature type="active site" evidence="3">
    <location>
        <position position="89"/>
    </location>
</feature>
<dbReference type="InterPro" id="IPR008269">
    <property type="entry name" value="Lon_proteolytic"/>
</dbReference>
<evidence type="ECO:0000256" key="3">
    <source>
        <dbReference type="PROSITE-ProRule" id="PRU01122"/>
    </source>
</evidence>
<dbReference type="GO" id="GO:0030163">
    <property type="term" value="P:protein catabolic process"/>
    <property type="evidence" value="ECO:0007669"/>
    <property type="project" value="InterPro"/>
</dbReference>
<dbReference type="Proteomes" id="UP000789508">
    <property type="component" value="Unassembled WGS sequence"/>
</dbReference>
<dbReference type="InterPro" id="IPR014721">
    <property type="entry name" value="Ribsml_uS5_D2-typ_fold_subgr"/>
</dbReference>
<evidence type="ECO:0000256" key="2">
    <source>
        <dbReference type="ARBA" id="ARBA00022825"/>
    </source>
</evidence>
<comment type="caution">
    <text evidence="5">The sequence shown here is derived from an EMBL/GenBank/DDBJ whole genome shotgun (WGS) entry which is preliminary data.</text>
</comment>
<evidence type="ECO:0000313" key="6">
    <source>
        <dbReference type="Proteomes" id="UP000789508"/>
    </source>
</evidence>
<dbReference type="OrthoDB" id="2411602at2759"/>
<evidence type="ECO:0000256" key="1">
    <source>
        <dbReference type="ARBA" id="ARBA00022801"/>
    </source>
</evidence>
<feature type="domain" description="Lon proteolytic" evidence="4">
    <location>
        <begin position="1"/>
        <end position="119"/>
    </location>
</feature>
<dbReference type="InterPro" id="IPR027065">
    <property type="entry name" value="Lon_Prtase"/>
</dbReference>
<feature type="non-terminal residue" evidence="5">
    <location>
        <position position="1"/>
    </location>
</feature>
<dbReference type="AlphaFoldDB" id="A0A9N9JAR8"/>
<organism evidence="5 6">
    <name type="scientific">Ambispora leptoticha</name>
    <dbReference type="NCBI Taxonomy" id="144679"/>
    <lineage>
        <taxon>Eukaryota</taxon>
        <taxon>Fungi</taxon>
        <taxon>Fungi incertae sedis</taxon>
        <taxon>Mucoromycota</taxon>
        <taxon>Glomeromycotina</taxon>
        <taxon>Glomeromycetes</taxon>
        <taxon>Archaeosporales</taxon>
        <taxon>Ambisporaceae</taxon>
        <taxon>Ambispora</taxon>
    </lineage>
</organism>
<dbReference type="PRINTS" id="PR00830">
    <property type="entry name" value="ENDOLAPTASE"/>
</dbReference>
<dbReference type="PROSITE" id="PS01046">
    <property type="entry name" value="LON_SER"/>
    <property type="match status" value="1"/>
</dbReference>
<dbReference type="InterPro" id="IPR020568">
    <property type="entry name" value="Ribosomal_Su5_D2-typ_SF"/>
</dbReference>
<dbReference type="Pfam" id="PF05362">
    <property type="entry name" value="Lon_C"/>
    <property type="match status" value="1"/>
</dbReference>
<protein>
    <submittedName>
        <fullName evidence="5">3223_t:CDS:1</fullName>
    </submittedName>
</protein>
<keyword evidence="6" id="KW-1185">Reference proteome</keyword>
<gene>
    <name evidence="5" type="ORF">ALEPTO_LOCUS14237</name>
</gene>
<comment type="similarity">
    <text evidence="3">Belongs to the peptidase S16 family.</text>
</comment>
<accession>A0A9N9JAR8</accession>
<dbReference type="EMBL" id="CAJVPS010053543">
    <property type="protein sequence ID" value="CAG8772735.1"/>
    <property type="molecule type" value="Genomic_DNA"/>
</dbReference>
<dbReference type="PANTHER" id="PTHR10046">
    <property type="entry name" value="ATP DEPENDENT LON PROTEASE FAMILY MEMBER"/>
    <property type="match status" value="1"/>
</dbReference>
<dbReference type="GO" id="GO:0004252">
    <property type="term" value="F:serine-type endopeptidase activity"/>
    <property type="evidence" value="ECO:0007669"/>
    <property type="project" value="UniProtKB-UniRule"/>
</dbReference>
<dbReference type="PROSITE" id="PS51786">
    <property type="entry name" value="LON_PROTEOLYTIC"/>
    <property type="match status" value="1"/>
</dbReference>
<dbReference type="Gene3D" id="3.30.230.10">
    <property type="match status" value="1"/>
</dbReference>
<keyword evidence="3" id="KW-0645">Protease</keyword>
<evidence type="ECO:0000313" key="5">
    <source>
        <dbReference type="EMBL" id="CAG8772735.1"/>
    </source>
</evidence>
<feature type="active site" evidence="3">
    <location>
        <position position="46"/>
    </location>
</feature>
<dbReference type="GO" id="GO:0005524">
    <property type="term" value="F:ATP binding"/>
    <property type="evidence" value="ECO:0007669"/>
    <property type="project" value="InterPro"/>
</dbReference>
<dbReference type="GO" id="GO:0006508">
    <property type="term" value="P:proteolysis"/>
    <property type="evidence" value="ECO:0007669"/>
    <property type="project" value="UniProtKB-KW"/>
</dbReference>
<dbReference type="GO" id="GO:0004176">
    <property type="term" value="F:ATP-dependent peptidase activity"/>
    <property type="evidence" value="ECO:0007669"/>
    <property type="project" value="UniProtKB-UniRule"/>
</dbReference>